<sequence>MNIAEFSIRNKVTTWLLIVILVGGGFLGYEEMGKLEDPNFTIKQAKIVTLYPGASPTEVQQEVTYHVENAMQQLEQLKRLDKTISREGYSEVSVEFKDKYRAADMPNIYDEVRRKIQDMKHKLPPGAQTPVVLDDFADVYGIYLAMTGEGYTYRDMQEIAEALQRRLVLVPGVRKVQVGGVVAEEVIVEASRAKMAELGIDMALIQKVLESQNVVADAGRIRVGDDYIRISPTGEFQSVESIGEVIITDEKNRFVRLNDIATVRRLYEEVPSSLMYQDGQKALTLAISTMPGQNVIAVGEAIEAKLDTLENLIPLGIEIHSIYNQPVEVDKSVSGFINNVVEALVIVFAVLLVFMGARVGVIIGSVLLINVAGTLWIMQMFGIELQRVSLGALIIALGMLVDNAIVVAEGMMVRIRRGENAIEAGKAVVGQNNLALFGGTVIGILAFSGIGLSQDSTGEFVGSLFYVLLISLSLSWLLAITVTPMFCAMLLRADKNFDPDANPYGGKGFMIFRGMVSRAIQFRWVTIPLVLALFVSAIFGFGYVKQAFFPNANTPMFFVDVWEVEGTDIRTTRDDALKVDAFIRELEGVEQTTLTVGQGAARFSLVYSPESQTSAYAQIIVRVQDRSQIPGAINQIRDFLADELPHTEPKIKTLRIGPGKDAKIEARFMGPDPAVLKRLADEAKTIMYADPLAIEVRDDWRQPVRLIRPIFNENVARQLGISRDDVAAALEMATQGAQFGVYRDGNHLLPIKVRSADDERGDVANLQDIQVWSQVLKNFIPIGQVVQGFETVYEDAIIMSRNRSLAVTANANPATELAAPVFNELRPKIEAIDLPVGYRLEWGGEYQDSNEAQESLFSALPAGFLMMVIVTILLFGKLRQPLIIWLTVPLSIIGITYGLLIARGAFDFMALLGALALIGLMIKNSIVLVEEIDHEIAGGKQALTAILDSAVSRMRPVMMAASTTILGLIPLLKDVFFQNMSITMMAGLGVATVLTLVVAPTFYAVLFKVKFDKSA</sequence>
<dbReference type="PANTHER" id="PTHR32063">
    <property type="match status" value="1"/>
</dbReference>
<evidence type="ECO:0000313" key="2">
    <source>
        <dbReference type="EMBL" id="CAA0085402.1"/>
    </source>
</evidence>
<gene>
    <name evidence="2" type="primary">czcA_1</name>
    <name evidence="2" type="ORF">OPDIPICF_00813</name>
</gene>
<dbReference type="AlphaFoldDB" id="A0A5S9N8A8"/>
<feature type="transmembrane region" description="Helical" evidence="1">
    <location>
        <begin position="882"/>
        <end position="902"/>
    </location>
</feature>
<reference evidence="2 3" key="1">
    <citation type="submission" date="2019-11" db="EMBL/GenBank/DDBJ databases">
        <authorList>
            <person name="Holert J."/>
        </authorList>
    </citation>
    <scope>NUCLEOTIDE SEQUENCE [LARGE SCALE GENOMIC DNA]</scope>
    <source>
        <strain evidence="2">SB11_3</strain>
    </source>
</reference>
<evidence type="ECO:0000256" key="1">
    <source>
        <dbReference type="SAM" id="Phobius"/>
    </source>
</evidence>
<dbReference type="PANTHER" id="PTHR32063:SF18">
    <property type="entry name" value="CATION EFFLUX SYSTEM PROTEIN"/>
    <property type="match status" value="1"/>
</dbReference>
<feature type="transmembrane region" description="Helical" evidence="1">
    <location>
        <begin position="908"/>
        <end position="929"/>
    </location>
</feature>
<keyword evidence="3" id="KW-1185">Reference proteome</keyword>
<accession>A0A5S9N8A8</accession>
<dbReference type="GO" id="GO:0042910">
    <property type="term" value="F:xenobiotic transmembrane transporter activity"/>
    <property type="evidence" value="ECO:0007669"/>
    <property type="project" value="TreeGrafter"/>
</dbReference>
<feature type="transmembrane region" description="Helical" evidence="1">
    <location>
        <begin position="984"/>
        <end position="1006"/>
    </location>
</feature>
<dbReference type="InterPro" id="IPR001036">
    <property type="entry name" value="Acrflvin-R"/>
</dbReference>
<dbReference type="PRINTS" id="PR00702">
    <property type="entry name" value="ACRIFLAVINRP"/>
</dbReference>
<dbReference type="SUPFAM" id="SSF82866">
    <property type="entry name" value="Multidrug efflux transporter AcrB transmembrane domain"/>
    <property type="match status" value="2"/>
</dbReference>
<evidence type="ECO:0000313" key="3">
    <source>
        <dbReference type="Proteomes" id="UP000441399"/>
    </source>
</evidence>
<dbReference type="InterPro" id="IPR027463">
    <property type="entry name" value="AcrB_DN_DC_subdom"/>
</dbReference>
<dbReference type="Gene3D" id="3.30.70.1440">
    <property type="entry name" value="Multidrug efflux transporter AcrB pore domain"/>
    <property type="match status" value="1"/>
</dbReference>
<dbReference type="Gene3D" id="1.20.1640.10">
    <property type="entry name" value="Multidrug efflux transporter AcrB transmembrane domain"/>
    <property type="match status" value="2"/>
</dbReference>
<feature type="transmembrane region" description="Helical" evidence="1">
    <location>
        <begin position="464"/>
        <end position="491"/>
    </location>
</feature>
<feature type="transmembrane region" description="Helical" evidence="1">
    <location>
        <begin position="434"/>
        <end position="452"/>
    </location>
</feature>
<feature type="transmembrane region" description="Helical" evidence="1">
    <location>
        <begin position="390"/>
        <end position="413"/>
    </location>
</feature>
<dbReference type="Gene3D" id="3.30.70.1320">
    <property type="entry name" value="Multidrug efflux transporter AcrB pore domain like"/>
    <property type="match status" value="1"/>
</dbReference>
<feature type="transmembrane region" description="Helical" evidence="1">
    <location>
        <begin position="12"/>
        <end position="29"/>
    </location>
</feature>
<feature type="transmembrane region" description="Helical" evidence="1">
    <location>
        <begin position="522"/>
        <end position="544"/>
    </location>
</feature>
<organism evidence="2 3">
    <name type="scientific">BD1-7 clade bacterium</name>
    <dbReference type="NCBI Taxonomy" id="2029982"/>
    <lineage>
        <taxon>Bacteria</taxon>
        <taxon>Pseudomonadati</taxon>
        <taxon>Pseudomonadota</taxon>
        <taxon>Gammaproteobacteria</taxon>
        <taxon>Cellvibrionales</taxon>
        <taxon>Spongiibacteraceae</taxon>
        <taxon>BD1-7 clade</taxon>
    </lineage>
</organism>
<keyword evidence="1" id="KW-0812">Transmembrane</keyword>
<dbReference type="Gene3D" id="3.30.70.1430">
    <property type="entry name" value="Multidrug efflux transporter AcrB pore domain"/>
    <property type="match status" value="2"/>
</dbReference>
<dbReference type="SUPFAM" id="SSF82693">
    <property type="entry name" value="Multidrug efflux transporter AcrB pore domain, PN1, PN2, PC1 and PC2 subdomains"/>
    <property type="match status" value="2"/>
</dbReference>
<dbReference type="Gene3D" id="3.30.2090.10">
    <property type="entry name" value="Multidrug efflux transporter AcrB TolC docking domain, DN and DC subdomains"/>
    <property type="match status" value="2"/>
</dbReference>
<dbReference type="GO" id="GO:0005886">
    <property type="term" value="C:plasma membrane"/>
    <property type="evidence" value="ECO:0007669"/>
    <property type="project" value="TreeGrafter"/>
</dbReference>
<keyword evidence="1" id="KW-0472">Membrane</keyword>
<feature type="transmembrane region" description="Helical" evidence="1">
    <location>
        <begin position="856"/>
        <end position="875"/>
    </location>
</feature>
<name>A0A5S9N8A8_9GAMM</name>
<dbReference type="OrthoDB" id="9757940at2"/>
<proteinExistence type="predicted"/>
<protein>
    <submittedName>
        <fullName evidence="2">Cobalt-zinc-cadmium resistance protein CzcA</fullName>
    </submittedName>
</protein>
<keyword evidence="1" id="KW-1133">Transmembrane helix</keyword>
<dbReference type="SUPFAM" id="SSF82714">
    <property type="entry name" value="Multidrug efflux transporter AcrB TolC docking domain, DN and DC subdomains"/>
    <property type="match status" value="2"/>
</dbReference>
<dbReference type="Proteomes" id="UP000441399">
    <property type="component" value="Unassembled WGS sequence"/>
</dbReference>
<feature type="transmembrane region" description="Helical" evidence="1">
    <location>
        <begin position="361"/>
        <end position="378"/>
    </location>
</feature>
<dbReference type="Pfam" id="PF00873">
    <property type="entry name" value="ACR_tran"/>
    <property type="match status" value="1"/>
</dbReference>
<feature type="transmembrane region" description="Helical" evidence="1">
    <location>
        <begin position="950"/>
        <end position="972"/>
    </location>
</feature>
<dbReference type="EMBL" id="CACSIO010000001">
    <property type="protein sequence ID" value="CAA0085402.1"/>
    <property type="molecule type" value="Genomic_DNA"/>
</dbReference>
<feature type="transmembrane region" description="Helical" evidence="1">
    <location>
        <begin position="336"/>
        <end position="354"/>
    </location>
</feature>